<sequence length="44" mass="4973">MSPSTTKLVVFVHARLQWMGRSWLSPVFLVKPMLVVNKALFGPC</sequence>
<dbReference type="InParanoid" id="K4CCW6"/>
<accession>K4CCW6</accession>
<dbReference type="AlphaFoldDB" id="K4CCW6"/>
<keyword evidence="2" id="KW-1185">Reference proteome</keyword>
<organism evidence="1">
    <name type="scientific">Solanum lycopersicum</name>
    <name type="common">Tomato</name>
    <name type="synonym">Lycopersicon esculentum</name>
    <dbReference type="NCBI Taxonomy" id="4081"/>
    <lineage>
        <taxon>Eukaryota</taxon>
        <taxon>Viridiplantae</taxon>
        <taxon>Streptophyta</taxon>
        <taxon>Embryophyta</taxon>
        <taxon>Tracheophyta</taxon>
        <taxon>Spermatophyta</taxon>
        <taxon>Magnoliopsida</taxon>
        <taxon>eudicotyledons</taxon>
        <taxon>Gunneridae</taxon>
        <taxon>Pentapetalae</taxon>
        <taxon>asterids</taxon>
        <taxon>lamiids</taxon>
        <taxon>Solanales</taxon>
        <taxon>Solanaceae</taxon>
        <taxon>Solanoideae</taxon>
        <taxon>Solaneae</taxon>
        <taxon>Solanum</taxon>
        <taxon>Solanum subgen. Lycopersicon</taxon>
    </lineage>
</organism>
<dbReference type="EnsemblPlants" id="Solyc07g021060.1.1">
    <property type="protein sequence ID" value="Solyc07g021060.1.1"/>
    <property type="gene ID" value="Solyc07g021060.1"/>
</dbReference>
<protein>
    <submittedName>
        <fullName evidence="1">Uncharacterized protein</fullName>
    </submittedName>
</protein>
<dbReference type="PaxDb" id="4081-Solyc07g021060.1.1"/>
<evidence type="ECO:0000313" key="2">
    <source>
        <dbReference type="Proteomes" id="UP000004994"/>
    </source>
</evidence>
<name>K4CCW6_SOLLC</name>
<dbReference type="Gramene" id="Solyc07g021060.1.1">
    <property type="protein sequence ID" value="Solyc07g021060.1.1"/>
    <property type="gene ID" value="Solyc07g021060.1"/>
</dbReference>
<dbReference type="Proteomes" id="UP000004994">
    <property type="component" value="Chromosome 7"/>
</dbReference>
<reference evidence="1" key="1">
    <citation type="journal article" date="2012" name="Nature">
        <title>The tomato genome sequence provides insights into fleshy fruit evolution.</title>
        <authorList>
            <consortium name="Tomato Genome Consortium"/>
        </authorList>
    </citation>
    <scope>NUCLEOTIDE SEQUENCE [LARGE SCALE GENOMIC DNA]</scope>
    <source>
        <strain evidence="1">cv. Heinz 1706</strain>
    </source>
</reference>
<reference evidence="1" key="2">
    <citation type="submission" date="2015-06" db="UniProtKB">
        <authorList>
            <consortium name="EnsemblPlants"/>
        </authorList>
    </citation>
    <scope>IDENTIFICATION</scope>
    <source>
        <strain evidence="1">cv. Heinz 1706</strain>
    </source>
</reference>
<proteinExistence type="predicted"/>
<dbReference type="HOGENOM" id="CLU_3225620_0_0_1"/>
<evidence type="ECO:0000313" key="1">
    <source>
        <dbReference type="EnsemblPlants" id="Solyc07g021060.1.1"/>
    </source>
</evidence>